<feature type="compositionally biased region" description="Polar residues" evidence="3">
    <location>
        <begin position="68"/>
        <end position="80"/>
    </location>
</feature>
<evidence type="ECO:0000313" key="6">
    <source>
        <dbReference type="RefSeq" id="XP_021866362.2"/>
    </source>
</evidence>
<dbReference type="GO" id="GO:0005509">
    <property type="term" value="F:calcium ion binding"/>
    <property type="evidence" value="ECO:0000318"/>
    <property type="project" value="GO_Central"/>
</dbReference>
<reference evidence="5" key="1">
    <citation type="journal article" date="2021" name="Nat. Commun.">
        <title>Genomic analyses provide insights into spinach domestication and the genetic basis of agronomic traits.</title>
        <authorList>
            <person name="Cai X."/>
            <person name="Sun X."/>
            <person name="Xu C."/>
            <person name="Sun H."/>
            <person name="Wang X."/>
            <person name="Ge C."/>
            <person name="Zhang Z."/>
            <person name="Wang Q."/>
            <person name="Fei Z."/>
            <person name="Jiao C."/>
            <person name="Wang Q."/>
        </authorList>
    </citation>
    <scope>NUCLEOTIDE SEQUENCE [LARGE SCALE GENOMIC DNA]</scope>
    <source>
        <strain evidence="5">cv. Varoflay</strain>
    </source>
</reference>
<evidence type="ECO:0000259" key="4">
    <source>
        <dbReference type="PROSITE" id="PS50222"/>
    </source>
</evidence>
<dbReference type="InterPro" id="IPR011992">
    <property type="entry name" value="EF-hand-dom_pair"/>
</dbReference>
<dbReference type="Gene3D" id="1.10.238.10">
    <property type="entry name" value="EF-hand"/>
    <property type="match status" value="1"/>
</dbReference>
<feature type="region of interest" description="Disordered" evidence="3">
    <location>
        <begin position="1"/>
        <end position="95"/>
    </location>
</feature>
<dbReference type="Pfam" id="PF13833">
    <property type="entry name" value="EF-hand_8"/>
    <property type="match status" value="1"/>
</dbReference>
<dbReference type="SMART" id="SM00054">
    <property type="entry name" value="EFh"/>
    <property type="match status" value="2"/>
</dbReference>
<dbReference type="GeneID" id="110805070"/>
<accession>A0A9R0JEI3</accession>
<dbReference type="PROSITE" id="PS00018">
    <property type="entry name" value="EF_HAND_1"/>
    <property type="match status" value="2"/>
</dbReference>
<evidence type="ECO:0000256" key="3">
    <source>
        <dbReference type="SAM" id="MobiDB-lite"/>
    </source>
</evidence>
<dbReference type="GO" id="GO:0030234">
    <property type="term" value="F:enzyme regulator activity"/>
    <property type="evidence" value="ECO:0000318"/>
    <property type="project" value="GO_Central"/>
</dbReference>
<dbReference type="InterPro" id="IPR018247">
    <property type="entry name" value="EF_Hand_1_Ca_BS"/>
</dbReference>
<organism evidence="5 6">
    <name type="scientific">Spinacia oleracea</name>
    <name type="common">Spinach</name>
    <dbReference type="NCBI Taxonomy" id="3562"/>
    <lineage>
        <taxon>Eukaryota</taxon>
        <taxon>Viridiplantae</taxon>
        <taxon>Streptophyta</taxon>
        <taxon>Embryophyta</taxon>
        <taxon>Tracheophyta</taxon>
        <taxon>Spermatophyta</taxon>
        <taxon>Magnoliopsida</taxon>
        <taxon>eudicotyledons</taxon>
        <taxon>Gunneridae</taxon>
        <taxon>Pentapetalae</taxon>
        <taxon>Caryophyllales</taxon>
        <taxon>Chenopodiaceae</taxon>
        <taxon>Chenopodioideae</taxon>
        <taxon>Anserineae</taxon>
        <taxon>Spinacia</taxon>
    </lineage>
</organism>
<feature type="domain" description="EF-hand" evidence="4">
    <location>
        <begin position="431"/>
        <end position="466"/>
    </location>
</feature>
<dbReference type="PANTHER" id="PTHR23050">
    <property type="entry name" value="CALCIUM BINDING PROTEIN"/>
    <property type="match status" value="1"/>
</dbReference>
<name>A0A9R0JEI3_SPIOL</name>
<keyword evidence="1" id="KW-0677">Repeat</keyword>
<dbReference type="KEGG" id="soe:110805070"/>
<sequence>MNPPPTSFSGRRRSSVIDVNTPPILTSASPAPRKSSVCDSPPRQYAAPTTDDGGSAENIATRKASVWDDNTNTASRSTDSGYGAQPGNEGSTTLGWITGTELVSSPTSYDISSTIDHGSSASAENIATRKASAWDDNTGTGSMNSTRASVTGIAGRRSTACDDDDTCTASTRRASVTGIAGRRSTALDRPPWDLFSGAPPSNEGSTWDWMSEIVSMISNTNGDGDGLSSDKNRVYYVGNMNHVFETHNDQKSLAIVDVETIMYAYGVDKACVEEIFSKIDPKKSGIFNINSNNKQILVASIMNFSSPKEPLVNLRHASKCFRNNLLSPLHFAGYIIDVLRGRCIGNEPHFMILGMYSILGVLQGSTNRGLTTKDVEKFVSLWKVNNSDEAQDLISMIKDDHNGTISCWSFYNLLYRRNMFGKQRIEVFDIQGKQKSSMFFPLIDKDQDGFLSSADLSSFAATFGRYPSDEAIDRVTRKLDMDGDGKINVEDFCVAMELVLDGMAWEFWLVAILLTFEL</sequence>
<dbReference type="AlphaFoldDB" id="A0A9R0JEI3"/>
<dbReference type="RefSeq" id="XP_021866362.2">
    <property type="nucleotide sequence ID" value="XM_022010670.2"/>
</dbReference>
<dbReference type="InterPro" id="IPR050145">
    <property type="entry name" value="Centrin_CML-like"/>
</dbReference>
<dbReference type="GO" id="GO:0005737">
    <property type="term" value="C:cytoplasm"/>
    <property type="evidence" value="ECO:0000318"/>
    <property type="project" value="GO_Central"/>
</dbReference>
<dbReference type="CDD" id="cd00051">
    <property type="entry name" value="EFh"/>
    <property type="match status" value="1"/>
</dbReference>
<evidence type="ECO:0000256" key="2">
    <source>
        <dbReference type="ARBA" id="ARBA00022837"/>
    </source>
</evidence>
<reference evidence="6" key="2">
    <citation type="submission" date="2025-08" db="UniProtKB">
        <authorList>
            <consortium name="RefSeq"/>
        </authorList>
    </citation>
    <scope>IDENTIFICATION</scope>
    <source>
        <tissue evidence="6">Leaf</tissue>
    </source>
</reference>
<dbReference type="InterPro" id="IPR002048">
    <property type="entry name" value="EF_hand_dom"/>
</dbReference>
<evidence type="ECO:0000256" key="1">
    <source>
        <dbReference type="ARBA" id="ARBA00022737"/>
    </source>
</evidence>
<keyword evidence="5" id="KW-1185">Reference proteome</keyword>
<dbReference type="PROSITE" id="PS50222">
    <property type="entry name" value="EF_HAND_2"/>
    <property type="match status" value="2"/>
</dbReference>
<feature type="domain" description="EF-hand" evidence="4">
    <location>
        <begin position="467"/>
        <end position="502"/>
    </location>
</feature>
<protein>
    <recommendedName>
        <fullName evidence="4">EF-hand domain-containing protein</fullName>
    </recommendedName>
</protein>
<evidence type="ECO:0000313" key="5">
    <source>
        <dbReference type="Proteomes" id="UP000813463"/>
    </source>
</evidence>
<proteinExistence type="predicted"/>
<dbReference type="SUPFAM" id="SSF47473">
    <property type="entry name" value="EF-hand"/>
    <property type="match status" value="1"/>
</dbReference>
<dbReference type="Pfam" id="PF13499">
    <property type="entry name" value="EF-hand_7"/>
    <property type="match status" value="1"/>
</dbReference>
<keyword evidence="2" id="KW-0106">Calcium</keyword>
<dbReference type="Proteomes" id="UP000813463">
    <property type="component" value="Chromosome 6"/>
</dbReference>
<gene>
    <name evidence="6" type="primary">LOC110805070</name>
</gene>